<name>A0A9D2IW79_9FIRM</name>
<dbReference type="Proteomes" id="UP000824044">
    <property type="component" value="Unassembled WGS sequence"/>
</dbReference>
<organism evidence="1 2">
    <name type="scientific">Candidatus Gallimonas intestinigallinarum</name>
    <dbReference type="NCBI Taxonomy" id="2838604"/>
    <lineage>
        <taxon>Bacteria</taxon>
        <taxon>Bacillati</taxon>
        <taxon>Bacillota</taxon>
        <taxon>Clostridia</taxon>
        <taxon>Candidatus Gallimonas</taxon>
    </lineage>
</organism>
<gene>
    <name evidence="1" type="ORF">H9812_08115</name>
</gene>
<evidence type="ECO:0000313" key="1">
    <source>
        <dbReference type="EMBL" id="HIZ25409.1"/>
    </source>
</evidence>
<comment type="caution">
    <text evidence="1">The sequence shown here is derived from an EMBL/GenBank/DDBJ whole genome shotgun (WGS) entry which is preliminary data.</text>
</comment>
<dbReference type="AlphaFoldDB" id="A0A9D2IW79"/>
<evidence type="ECO:0000313" key="2">
    <source>
        <dbReference type="Proteomes" id="UP000824044"/>
    </source>
</evidence>
<reference evidence="1" key="1">
    <citation type="journal article" date="2021" name="PeerJ">
        <title>Extensive microbial diversity within the chicken gut microbiome revealed by metagenomics and culture.</title>
        <authorList>
            <person name="Gilroy R."/>
            <person name="Ravi A."/>
            <person name="Getino M."/>
            <person name="Pursley I."/>
            <person name="Horton D.L."/>
            <person name="Alikhan N.F."/>
            <person name="Baker D."/>
            <person name="Gharbi K."/>
            <person name="Hall N."/>
            <person name="Watson M."/>
            <person name="Adriaenssens E.M."/>
            <person name="Foster-Nyarko E."/>
            <person name="Jarju S."/>
            <person name="Secka A."/>
            <person name="Antonio M."/>
            <person name="Oren A."/>
            <person name="Chaudhuri R.R."/>
            <person name="La Ragione R."/>
            <person name="Hildebrand F."/>
            <person name="Pallen M.J."/>
        </authorList>
    </citation>
    <scope>NUCLEOTIDE SEQUENCE</scope>
    <source>
        <strain evidence="1">CHK33-5263</strain>
    </source>
</reference>
<proteinExistence type="predicted"/>
<dbReference type="EMBL" id="DXBS01000150">
    <property type="protein sequence ID" value="HIZ25409.1"/>
    <property type="molecule type" value="Genomic_DNA"/>
</dbReference>
<accession>A0A9D2IW79</accession>
<sequence>MANEYAKVILYAYPYLSALSDAVGVGAVNKAMLSFRSQEDALQTAETIVEELAVKSRLMRLEDAVNAALSSLSDEELYLLEYKYFRRKRVLREKYAGYCMACSERTYYRKQCAVLKKFVCRLMQQGWQEQTYSEAFGSFAPFARVLDALKAGREGAITQKRARKERGA</sequence>
<protein>
    <submittedName>
        <fullName evidence="1">Uncharacterized protein</fullName>
    </submittedName>
</protein>
<reference evidence="1" key="2">
    <citation type="submission" date="2021-04" db="EMBL/GenBank/DDBJ databases">
        <authorList>
            <person name="Gilroy R."/>
        </authorList>
    </citation>
    <scope>NUCLEOTIDE SEQUENCE</scope>
    <source>
        <strain evidence="1">CHK33-5263</strain>
    </source>
</reference>